<dbReference type="EMBL" id="JATAAI010000066">
    <property type="protein sequence ID" value="KAK1732478.1"/>
    <property type="molecule type" value="Genomic_DNA"/>
</dbReference>
<accession>A0AAD9D481</accession>
<feature type="chain" id="PRO_5041956395" description="Lon N-terminal domain-containing protein" evidence="2">
    <location>
        <begin position="26"/>
        <end position="485"/>
    </location>
</feature>
<feature type="signal peptide" evidence="2">
    <location>
        <begin position="1"/>
        <end position="25"/>
    </location>
</feature>
<reference evidence="3" key="1">
    <citation type="submission" date="2023-06" db="EMBL/GenBank/DDBJ databases">
        <title>Survivors Of The Sea: Transcriptome response of Skeletonema marinoi to long-term dormancy.</title>
        <authorList>
            <person name="Pinder M.I.M."/>
            <person name="Kourtchenko O."/>
            <person name="Robertson E.K."/>
            <person name="Larsson T."/>
            <person name="Maumus F."/>
            <person name="Osuna-Cruz C.M."/>
            <person name="Vancaester E."/>
            <person name="Stenow R."/>
            <person name="Vandepoele K."/>
            <person name="Ploug H."/>
            <person name="Bruchert V."/>
            <person name="Godhe A."/>
            <person name="Topel M."/>
        </authorList>
    </citation>
    <scope>NUCLEOTIDE SEQUENCE</scope>
    <source>
        <strain evidence="3">R05AC</strain>
    </source>
</reference>
<keyword evidence="4" id="KW-1185">Reference proteome</keyword>
<protein>
    <recommendedName>
        <fullName evidence="5">Lon N-terminal domain-containing protein</fullName>
    </recommendedName>
</protein>
<proteinExistence type="predicted"/>
<feature type="compositionally biased region" description="Acidic residues" evidence="1">
    <location>
        <begin position="206"/>
        <end position="235"/>
    </location>
</feature>
<evidence type="ECO:0000256" key="1">
    <source>
        <dbReference type="SAM" id="MobiDB-lite"/>
    </source>
</evidence>
<gene>
    <name evidence="3" type="ORF">QTG54_016872</name>
</gene>
<comment type="caution">
    <text evidence="3">The sequence shown here is derived from an EMBL/GenBank/DDBJ whole genome shotgun (WGS) entry which is preliminary data.</text>
</comment>
<sequence length="485" mass="53637">MMLSLSMPSFTFLVSMMWTLQAVQCLTTFRPISRTTISTSSSRLNMNYGRNIAKKNVKLPLLVDINNESGYSVPLPNHHLPPELTTASLYQLDLAIPIHKSVIQDAVQKKGGSIDELCYYGHVVSNPADQDGLIGAIGCASEILIATPASITSEEVLEERGDTEQTSDKFDADDSGVLHVLSRGAFRFRVKEVVNSIPYPVAIVDELMDEDEDDVNDQDEEEEKGDDDDDDDDDIYATLPAKSLIQQILQSLDTILQKEIEATAAPLSPLEQSILETADTASPMMQAIQRQFDAEERLANFQVFRNSLLDIASDARDRAFCVGMMAAELANLPSSTRVKMLETVNGTHRLRIVMRKLSSILAMDSARRVAKSLSLQGGGDGDVKDIKTDLKSLKEAEESKKDLKVGKPSLPQWAGQIQRGVRVEYFWNEVEGWCLGTVCEDPVKVLDEVIISVKFDDDGSIHKLPLRGEDKARWRPPMGDTGAFD</sequence>
<dbReference type="AlphaFoldDB" id="A0AAD9D481"/>
<feature type="region of interest" description="Disordered" evidence="1">
    <location>
        <begin position="205"/>
        <end position="235"/>
    </location>
</feature>
<evidence type="ECO:0000313" key="3">
    <source>
        <dbReference type="EMBL" id="KAK1732478.1"/>
    </source>
</evidence>
<keyword evidence="2" id="KW-0732">Signal</keyword>
<evidence type="ECO:0000313" key="4">
    <source>
        <dbReference type="Proteomes" id="UP001224775"/>
    </source>
</evidence>
<organism evidence="3 4">
    <name type="scientific">Skeletonema marinoi</name>
    <dbReference type="NCBI Taxonomy" id="267567"/>
    <lineage>
        <taxon>Eukaryota</taxon>
        <taxon>Sar</taxon>
        <taxon>Stramenopiles</taxon>
        <taxon>Ochrophyta</taxon>
        <taxon>Bacillariophyta</taxon>
        <taxon>Coscinodiscophyceae</taxon>
        <taxon>Thalassiosirophycidae</taxon>
        <taxon>Thalassiosirales</taxon>
        <taxon>Skeletonemataceae</taxon>
        <taxon>Skeletonema</taxon>
        <taxon>Skeletonema marinoi-dohrnii complex</taxon>
    </lineage>
</organism>
<evidence type="ECO:0008006" key="5">
    <source>
        <dbReference type="Google" id="ProtNLM"/>
    </source>
</evidence>
<name>A0AAD9D481_9STRA</name>
<dbReference type="Proteomes" id="UP001224775">
    <property type="component" value="Unassembled WGS sequence"/>
</dbReference>
<evidence type="ECO:0000256" key="2">
    <source>
        <dbReference type="SAM" id="SignalP"/>
    </source>
</evidence>